<dbReference type="InterPro" id="IPR013783">
    <property type="entry name" value="Ig-like_fold"/>
</dbReference>
<dbReference type="OrthoDB" id="5950832at2759"/>
<dbReference type="PANTHER" id="PTHR16165">
    <property type="entry name" value="NXPE FAMILY MEMBER"/>
    <property type="match status" value="1"/>
</dbReference>
<dbReference type="InterPro" id="IPR014756">
    <property type="entry name" value="Ig_E-set"/>
</dbReference>
<keyword evidence="4" id="KW-1185">Reference proteome</keyword>
<dbReference type="AlphaFoldDB" id="A0A210QLP7"/>
<dbReference type="PANTHER" id="PTHR16165:SF5">
    <property type="entry name" value="NXPE FAMILY MEMBER 3"/>
    <property type="match status" value="1"/>
</dbReference>
<accession>A0A210QLP7</accession>
<name>A0A210QLP7_MIZYE</name>
<gene>
    <name evidence="3" type="ORF">KP79_PYT20402</name>
</gene>
<dbReference type="InterPro" id="IPR057106">
    <property type="entry name" value="NXPE4_C"/>
</dbReference>
<dbReference type="Proteomes" id="UP000242188">
    <property type="component" value="Unassembled WGS sequence"/>
</dbReference>
<feature type="domain" description="NXPE C-terminal" evidence="2">
    <location>
        <begin position="331"/>
        <end position="556"/>
    </location>
</feature>
<sequence length="559" mass="63191">MTQGLSVKVLIGLVITVLVLVVIQSLTTSNVHFISYFNQLATNISFRHSDSSLSIIIKTALQTPMAAISRNILDRYSEYRQIQRVADFKELYDPRFCVVELDVDRNTKTITAGTELRVRIHLYNGNNKSLTQGGDLLNIWLKNADGSSSVAGYVVDNMNGTYTGHVMAFWAGNVSVKVSVTNTKEGIGLFTNYVNVYGSYKFINATFVENAKSEMTQCASKTSGWLNKTYGGFCNLTHENYNISLFCGKPKSVPCEKWVKYGWDDSLYYDNFTRKILRYKDVMLKQTHVTIVPSSKGDLDYPVPSTHCNVLPRALTWNSTVPSGFLYRGVYHNLICQPTVDLSKEKYLACLKDRPVISIGDSTTRQWFIRLATFLNIKDSAHISGHAWQKFARAYNTKLGLDTEWQPHELPFHGTPGSDRKNVKSVAHRLDKIPGNSSAIVIIHWYGHIARCCDHVDLRDHVRHAKAAVVRLLTRSPDVQVFIKGPHLITYFNANKPYAYIGMFVEQVLLEEFNDLLHKVVYLDQWDMSVANENVNIHPIPLLDDISLNNLINFACKAS</sequence>
<reference evidence="3 4" key="1">
    <citation type="journal article" date="2017" name="Nat. Ecol. Evol.">
        <title>Scallop genome provides insights into evolution of bilaterian karyotype and development.</title>
        <authorList>
            <person name="Wang S."/>
            <person name="Zhang J."/>
            <person name="Jiao W."/>
            <person name="Li J."/>
            <person name="Xun X."/>
            <person name="Sun Y."/>
            <person name="Guo X."/>
            <person name="Huan P."/>
            <person name="Dong B."/>
            <person name="Zhang L."/>
            <person name="Hu X."/>
            <person name="Sun X."/>
            <person name="Wang J."/>
            <person name="Zhao C."/>
            <person name="Wang Y."/>
            <person name="Wang D."/>
            <person name="Huang X."/>
            <person name="Wang R."/>
            <person name="Lv J."/>
            <person name="Li Y."/>
            <person name="Zhang Z."/>
            <person name="Liu B."/>
            <person name="Lu W."/>
            <person name="Hui Y."/>
            <person name="Liang J."/>
            <person name="Zhou Z."/>
            <person name="Hou R."/>
            <person name="Li X."/>
            <person name="Liu Y."/>
            <person name="Li H."/>
            <person name="Ning X."/>
            <person name="Lin Y."/>
            <person name="Zhao L."/>
            <person name="Xing Q."/>
            <person name="Dou J."/>
            <person name="Li Y."/>
            <person name="Mao J."/>
            <person name="Guo H."/>
            <person name="Dou H."/>
            <person name="Li T."/>
            <person name="Mu C."/>
            <person name="Jiang W."/>
            <person name="Fu Q."/>
            <person name="Fu X."/>
            <person name="Miao Y."/>
            <person name="Liu J."/>
            <person name="Yu Q."/>
            <person name="Li R."/>
            <person name="Liao H."/>
            <person name="Li X."/>
            <person name="Kong Y."/>
            <person name="Jiang Z."/>
            <person name="Chourrout D."/>
            <person name="Li R."/>
            <person name="Bao Z."/>
        </authorList>
    </citation>
    <scope>NUCLEOTIDE SEQUENCE [LARGE SCALE GENOMIC DNA]</scope>
    <source>
        <strain evidence="3 4">PY_sf001</strain>
    </source>
</reference>
<dbReference type="InterPro" id="IPR026845">
    <property type="entry name" value="NXPH/NXPE"/>
</dbReference>
<comment type="caution">
    <text evidence="3">The sequence shown here is derived from an EMBL/GenBank/DDBJ whole genome shotgun (WGS) entry which is preliminary data.</text>
</comment>
<protein>
    <submittedName>
        <fullName evidence="3">NXPE family member 4</fullName>
    </submittedName>
</protein>
<evidence type="ECO:0000256" key="1">
    <source>
        <dbReference type="ARBA" id="ARBA00005431"/>
    </source>
</evidence>
<dbReference type="EMBL" id="NEDP02003010">
    <property type="protein sequence ID" value="OWF49662.1"/>
    <property type="molecule type" value="Genomic_DNA"/>
</dbReference>
<comment type="similarity">
    <text evidence="1">Belongs to the NXPE family.</text>
</comment>
<dbReference type="SUPFAM" id="SSF81296">
    <property type="entry name" value="E set domains"/>
    <property type="match status" value="1"/>
</dbReference>
<dbReference type="Pfam" id="PF06312">
    <property type="entry name" value="Neurexophilin"/>
    <property type="match status" value="1"/>
</dbReference>
<dbReference type="STRING" id="6573.A0A210QLP7"/>
<evidence type="ECO:0000313" key="4">
    <source>
        <dbReference type="Proteomes" id="UP000242188"/>
    </source>
</evidence>
<proteinExistence type="inferred from homology"/>
<evidence type="ECO:0000313" key="3">
    <source>
        <dbReference type="EMBL" id="OWF49662.1"/>
    </source>
</evidence>
<organism evidence="3 4">
    <name type="scientific">Mizuhopecten yessoensis</name>
    <name type="common">Japanese scallop</name>
    <name type="synonym">Patinopecten yessoensis</name>
    <dbReference type="NCBI Taxonomy" id="6573"/>
    <lineage>
        <taxon>Eukaryota</taxon>
        <taxon>Metazoa</taxon>
        <taxon>Spiralia</taxon>
        <taxon>Lophotrochozoa</taxon>
        <taxon>Mollusca</taxon>
        <taxon>Bivalvia</taxon>
        <taxon>Autobranchia</taxon>
        <taxon>Pteriomorphia</taxon>
        <taxon>Pectinida</taxon>
        <taxon>Pectinoidea</taxon>
        <taxon>Pectinidae</taxon>
        <taxon>Mizuhopecten</taxon>
    </lineage>
</organism>
<evidence type="ECO:0000259" key="2">
    <source>
        <dbReference type="Pfam" id="PF24536"/>
    </source>
</evidence>
<dbReference type="Gene3D" id="2.60.40.10">
    <property type="entry name" value="Immunoglobulins"/>
    <property type="match status" value="1"/>
</dbReference>
<dbReference type="Pfam" id="PF24536">
    <property type="entry name" value="NXPE4_C"/>
    <property type="match status" value="1"/>
</dbReference>